<sequence>MIGVNRLNGNIHVPRYNKSTIETSKQYLHCNTTSEQVINNISIPCDKHQSILLHNHNNEMKSYQYHHDNQLYSYRKAKHYKSLEYNENDEYNDLIPEIVGTIKQEEMLNDDIDTSVNRCSHCKLPINTDQHHHCMQQYMPELYTSYKSVNSNSVYLNKPNELLHHSVELPIIRSHEVKKIIQPQSSTTHHINTTNDYIGITRKDSTSTSLAGEIGDEVADMSQISNDEEDNDNGSLLSDQKLQRKQIKQSSSTSKHIDTVLYHHECDCKYCLDTLSTTTNSTCNDDSSNTSLTNDNVSKHSQLDVISINSCDQLTSEYSSDNTANS</sequence>
<evidence type="ECO:0000256" key="1">
    <source>
        <dbReference type="SAM" id="MobiDB-lite"/>
    </source>
</evidence>
<organism evidence="2 3">
    <name type="scientific">Schistosoma japonicum</name>
    <name type="common">Blood fluke</name>
    <dbReference type="NCBI Taxonomy" id="6182"/>
    <lineage>
        <taxon>Eukaryota</taxon>
        <taxon>Metazoa</taxon>
        <taxon>Spiralia</taxon>
        <taxon>Lophotrochozoa</taxon>
        <taxon>Platyhelminthes</taxon>
        <taxon>Trematoda</taxon>
        <taxon>Digenea</taxon>
        <taxon>Strigeidida</taxon>
        <taxon>Schistosomatoidea</taxon>
        <taxon>Schistosomatidae</taxon>
        <taxon>Schistosoma</taxon>
    </lineage>
</organism>
<keyword evidence="3" id="KW-1185">Reference proteome</keyword>
<dbReference type="EMBL" id="SKCS01000301">
    <property type="protein sequence ID" value="TNN11323.1"/>
    <property type="molecule type" value="Genomic_DNA"/>
</dbReference>
<accession>A0A4Z2D4A4</accession>
<evidence type="ECO:0000313" key="2">
    <source>
        <dbReference type="EMBL" id="TNN11323.1"/>
    </source>
</evidence>
<dbReference type="STRING" id="6182.A0A4Z2D4A4"/>
<protein>
    <submittedName>
        <fullName evidence="2">Tgf-beta receptor</fullName>
    </submittedName>
</protein>
<name>A0A4Z2D4A4_SCHJA</name>
<gene>
    <name evidence="2" type="ORF">EWB00_004708</name>
</gene>
<reference evidence="2 3" key="1">
    <citation type="submission" date="2019-03" db="EMBL/GenBank/DDBJ databases">
        <title>An improved genome assembly of the fluke Schistosoma japonicum.</title>
        <authorList>
            <person name="Hu W."/>
            <person name="Luo F."/>
            <person name="Yin M."/>
            <person name="Mo X."/>
            <person name="Sun C."/>
            <person name="Wu Q."/>
            <person name="Zhu B."/>
            <person name="Xiang M."/>
            <person name="Wang J."/>
            <person name="Wang Y."/>
            <person name="Zhang T."/>
            <person name="Xu B."/>
            <person name="Zheng H."/>
            <person name="Feng Z."/>
        </authorList>
    </citation>
    <scope>NUCLEOTIDE SEQUENCE [LARGE SCALE GENOMIC DNA]</scope>
    <source>
        <strain evidence="2">HuSjv2</strain>
        <tissue evidence="2">Worms</tissue>
    </source>
</reference>
<evidence type="ECO:0000313" key="3">
    <source>
        <dbReference type="Proteomes" id="UP000311919"/>
    </source>
</evidence>
<dbReference type="Proteomes" id="UP000311919">
    <property type="component" value="Unassembled WGS sequence"/>
</dbReference>
<feature type="non-terminal residue" evidence="2">
    <location>
        <position position="326"/>
    </location>
</feature>
<feature type="region of interest" description="Disordered" evidence="1">
    <location>
        <begin position="224"/>
        <end position="254"/>
    </location>
</feature>
<keyword evidence="2" id="KW-0675">Receptor</keyword>
<dbReference type="AlphaFoldDB" id="A0A4Z2D4A4"/>
<comment type="caution">
    <text evidence="2">The sequence shown here is derived from an EMBL/GenBank/DDBJ whole genome shotgun (WGS) entry which is preliminary data.</text>
</comment>
<proteinExistence type="predicted"/>